<dbReference type="InterPro" id="IPR032675">
    <property type="entry name" value="LRR_dom_sf"/>
</dbReference>
<sequence>MKKRIFLALSPAVILPLIAVSCGDNTNYAKLWTDKKDESGNFVNVTFDEKNKTYTLDLSKENIEVINPGAFLNRESRIVLKGEEIKNGTEVETKVVQYYLTKIIFPATLKRIEKQAFRNNNSLSIDQTITELDFSKATNLEYIGEEAFSGNNIKSVILPDSVETIDKGAFELNQINSLIISEKSKLKTIKTGAFWNNKLTELNFKSTEVSKIENGAFKDNLLTTITFNLGERKEKLVIEKDAFVGSDATIKRANVILPANTEINDSAFNK</sequence>
<evidence type="ECO:0000256" key="1">
    <source>
        <dbReference type="SAM" id="SignalP"/>
    </source>
</evidence>
<dbReference type="InterPro" id="IPR026906">
    <property type="entry name" value="LRR_5"/>
</dbReference>
<dbReference type="PANTHER" id="PTHR45661">
    <property type="entry name" value="SURFACE ANTIGEN"/>
    <property type="match status" value="1"/>
</dbReference>
<evidence type="ECO:0000313" key="2">
    <source>
        <dbReference type="EMBL" id="WGI36597.1"/>
    </source>
</evidence>
<proteinExistence type="predicted"/>
<name>A0ABY8LWU9_9BACT</name>
<evidence type="ECO:0000313" key="3">
    <source>
        <dbReference type="Proteomes" id="UP001179842"/>
    </source>
</evidence>
<dbReference type="Gene3D" id="3.80.10.10">
    <property type="entry name" value="Ribonuclease Inhibitor"/>
    <property type="match status" value="1"/>
</dbReference>
<keyword evidence="1" id="KW-0732">Signal</keyword>
<dbReference type="Proteomes" id="UP001179842">
    <property type="component" value="Chromosome"/>
</dbReference>
<dbReference type="InterPro" id="IPR053139">
    <property type="entry name" value="Surface_bspA-like"/>
</dbReference>
<dbReference type="RefSeq" id="WP_280101898.1">
    <property type="nucleotide sequence ID" value="NZ_CP122979.1"/>
</dbReference>
<organism evidence="2 3">
    <name type="scientific">Mesomycoplasma lagogenitalium</name>
    <dbReference type="NCBI Taxonomy" id="171286"/>
    <lineage>
        <taxon>Bacteria</taxon>
        <taxon>Bacillati</taxon>
        <taxon>Mycoplasmatota</taxon>
        <taxon>Mycoplasmoidales</taxon>
        <taxon>Metamycoplasmataceae</taxon>
        <taxon>Mesomycoplasma</taxon>
    </lineage>
</organism>
<reference evidence="2" key="1">
    <citation type="submission" date="2023-04" db="EMBL/GenBank/DDBJ databases">
        <title>Completed genome of Mycoplasma lagogenitalium type strain 12MS.</title>
        <authorList>
            <person name="Spergser J."/>
        </authorList>
    </citation>
    <scope>NUCLEOTIDE SEQUENCE</scope>
    <source>
        <strain evidence="2">12MS</strain>
    </source>
</reference>
<dbReference type="SUPFAM" id="SSF52058">
    <property type="entry name" value="L domain-like"/>
    <property type="match status" value="1"/>
</dbReference>
<dbReference type="PANTHER" id="PTHR45661:SF3">
    <property type="entry name" value="IG-LIKE DOMAIN-CONTAINING PROTEIN"/>
    <property type="match status" value="1"/>
</dbReference>
<protein>
    <submittedName>
        <fullName evidence="2">Leucine-rich repeat protein</fullName>
    </submittedName>
</protein>
<dbReference type="PROSITE" id="PS51257">
    <property type="entry name" value="PROKAR_LIPOPROTEIN"/>
    <property type="match status" value="1"/>
</dbReference>
<feature type="signal peptide" evidence="1">
    <location>
        <begin position="1"/>
        <end position="19"/>
    </location>
</feature>
<feature type="chain" id="PRO_5047509913" evidence="1">
    <location>
        <begin position="20"/>
        <end position="270"/>
    </location>
</feature>
<dbReference type="EMBL" id="CP122979">
    <property type="protein sequence ID" value="WGI36597.1"/>
    <property type="molecule type" value="Genomic_DNA"/>
</dbReference>
<keyword evidence="3" id="KW-1185">Reference proteome</keyword>
<dbReference type="Pfam" id="PF13306">
    <property type="entry name" value="LRR_5"/>
    <property type="match status" value="1"/>
</dbReference>
<accession>A0ABY8LWU9</accession>
<gene>
    <name evidence="2" type="ORF">QEG99_03995</name>
</gene>